<evidence type="ECO:0000313" key="3">
    <source>
        <dbReference type="Proteomes" id="UP001595621"/>
    </source>
</evidence>
<dbReference type="Gene3D" id="1.10.287.860">
    <property type="entry name" value="Nucleotidyltransferase"/>
    <property type="match status" value="1"/>
</dbReference>
<dbReference type="InterPro" id="IPR007685">
    <property type="entry name" value="RelA_SpoT"/>
</dbReference>
<evidence type="ECO:0000259" key="1">
    <source>
        <dbReference type="SMART" id="SM00954"/>
    </source>
</evidence>
<dbReference type="CDD" id="cd05399">
    <property type="entry name" value="NT_Rel-Spo_like"/>
    <property type="match status" value="1"/>
</dbReference>
<evidence type="ECO:0000313" key="2">
    <source>
        <dbReference type="EMBL" id="MFC3139820.1"/>
    </source>
</evidence>
<dbReference type="SMART" id="SM00954">
    <property type="entry name" value="RelA_SpoT"/>
    <property type="match status" value="1"/>
</dbReference>
<dbReference type="PANTHER" id="PTHR41773">
    <property type="entry name" value="GTP PYROPHOSPHATASE-RELATED"/>
    <property type="match status" value="1"/>
</dbReference>
<dbReference type="Proteomes" id="UP001595621">
    <property type="component" value="Unassembled WGS sequence"/>
</dbReference>
<comment type="caution">
    <text evidence="2">The sequence shown here is derived from an EMBL/GenBank/DDBJ whole genome shotgun (WGS) entry which is preliminary data.</text>
</comment>
<dbReference type="RefSeq" id="WP_248936314.1">
    <property type="nucleotide sequence ID" value="NZ_JAKILF010000004.1"/>
</dbReference>
<organism evidence="2 3">
    <name type="scientific">Shewanella submarina</name>
    <dbReference type="NCBI Taxonomy" id="2016376"/>
    <lineage>
        <taxon>Bacteria</taxon>
        <taxon>Pseudomonadati</taxon>
        <taxon>Pseudomonadota</taxon>
        <taxon>Gammaproteobacteria</taxon>
        <taxon>Alteromonadales</taxon>
        <taxon>Shewanellaceae</taxon>
        <taxon>Shewanella</taxon>
    </lineage>
</organism>
<dbReference type="InterPro" id="IPR043519">
    <property type="entry name" value="NT_sf"/>
</dbReference>
<feature type="domain" description="RelA/SpoT" evidence="1">
    <location>
        <begin position="44"/>
        <end position="171"/>
    </location>
</feature>
<accession>A0ABV7GHV9</accession>
<protein>
    <submittedName>
        <fullName evidence="2">GTP pyrophosphokinase family protein</fullName>
    </submittedName>
</protein>
<proteinExistence type="predicted"/>
<sequence length="355" mass="40734">MSSKEIIDEFEQKISIFTSLESMTSSLLGALITQADIQVHSVTSRTKDIQSLSSKINRPSKSYESLLDVTDLVGFRITTYFSDDVDKVASLIEQEFFVDKANSIDKRKSLEPDRFGYMSLHLVGEHKSSRLKLPEYIRYKGIRFEIQIRSILQHAWAEIEHDIGYKTSKEVPDPLRRRFSRLAGLLELADEEFQSIKYGIESYRHNLPEKVSNSPEDVLLDLESLGYFINTDSKILLIEEEMRKLFCCESLTQPEDEVLSHSLGFLNRMGVHKLSELSLLFKEQERYILPFLKVWLSSDAQLKVSKGISLLYLTYVNLARVGDQVNAEYVLSSAPFLNISQLASDIIQAWKEVEI</sequence>
<dbReference type="SUPFAM" id="SSF81301">
    <property type="entry name" value="Nucleotidyltransferase"/>
    <property type="match status" value="1"/>
</dbReference>
<keyword evidence="3" id="KW-1185">Reference proteome</keyword>
<name>A0ABV7GHV9_9GAMM</name>
<dbReference type="PANTHER" id="PTHR41773:SF1">
    <property type="entry name" value="RELA_SPOT DOMAIN-CONTAINING PROTEIN"/>
    <property type="match status" value="1"/>
</dbReference>
<dbReference type="Gene3D" id="3.30.460.10">
    <property type="entry name" value="Beta Polymerase, domain 2"/>
    <property type="match status" value="1"/>
</dbReference>
<reference evidence="3" key="1">
    <citation type="journal article" date="2019" name="Int. J. Syst. Evol. Microbiol.">
        <title>The Global Catalogue of Microorganisms (GCM) 10K type strain sequencing project: providing services to taxonomists for standard genome sequencing and annotation.</title>
        <authorList>
            <consortium name="The Broad Institute Genomics Platform"/>
            <consortium name="The Broad Institute Genome Sequencing Center for Infectious Disease"/>
            <person name="Wu L."/>
            <person name="Ma J."/>
        </authorList>
    </citation>
    <scope>NUCLEOTIDE SEQUENCE [LARGE SCALE GENOMIC DNA]</scope>
    <source>
        <strain evidence="3">KCTC 52277</strain>
    </source>
</reference>
<dbReference type="EMBL" id="JBHRTD010000017">
    <property type="protein sequence ID" value="MFC3139820.1"/>
    <property type="molecule type" value="Genomic_DNA"/>
</dbReference>
<dbReference type="Pfam" id="PF04607">
    <property type="entry name" value="RelA_SpoT"/>
    <property type="match status" value="1"/>
</dbReference>
<gene>
    <name evidence="2" type="ORF">ACFOE0_16765</name>
</gene>